<feature type="domain" description="DUF6570" evidence="1">
    <location>
        <begin position="29"/>
        <end position="158"/>
    </location>
</feature>
<evidence type="ECO:0000313" key="3">
    <source>
        <dbReference type="Proteomes" id="UP000297245"/>
    </source>
</evidence>
<dbReference type="OrthoDB" id="3257061at2759"/>
<feature type="non-terminal residue" evidence="2">
    <location>
        <position position="164"/>
    </location>
</feature>
<accession>A0A4S8MC03</accession>
<dbReference type="EMBL" id="ML179110">
    <property type="protein sequence ID" value="THV00038.1"/>
    <property type="molecule type" value="Genomic_DNA"/>
</dbReference>
<gene>
    <name evidence="2" type="ORF">K435DRAFT_618458</name>
</gene>
<proteinExistence type="predicted"/>
<sequence length="164" mass="18816">DIPSHSLVDGQYNICRSCWRHVKKDKFVTIPLLSWANGCWVGDVPPELACLSFLEEMVIARAHATKCWGKLEQRGTTSNVCIHPHEIKNIANRLPRPFDTLKDEIAVMIVSNDTEVTVKAFKRTPFLVRRQKILDALIWLKANNRFYHDLEIDMDALNGYPAED</sequence>
<keyword evidence="3" id="KW-1185">Reference proteome</keyword>
<dbReference type="Pfam" id="PF20209">
    <property type="entry name" value="DUF6570"/>
    <property type="match status" value="1"/>
</dbReference>
<protein>
    <recommendedName>
        <fullName evidence="1">DUF6570 domain-containing protein</fullName>
    </recommendedName>
</protein>
<reference evidence="2 3" key="1">
    <citation type="journal article" date="2019" name="Nat. Ecol. Evol.">
        <title>Megaphylogeny resolves global patterns of mushroom evolution.</title>
        <authorList>
            <person name="Varga T."/>
            <person name="Krizsan K."/>
            <person name="Foldi C."/>
            <person name="Dima B."/>
            <person name="Sanchez-Garcia M."/>
            <person name="Sanchez-Ramirez S."/>
            <person name="Szollosi G.J."/>
            <person name="Szarkandi J.G."/>
            <person name="Papp V."/>
            <person name="Albert L."/>
            <person name="Andreopoulos W."/>
            <person name="Angelini C."/>
            <person name="Antonin V."/>
            <person name="Barry K.W."/>
            <person name="Bougher N.L."/>
            <person name="Buchanan P."/>
            <person name="Buyck B."/>
            <person name="Bense V."/>
            <person name="Catcheside P."/>
            <person name="Chovatia M."/>
            <person name="Cooper J."/>
            <person name="Damon W."/>
            <person name="Desjardin D."/>
            <person name="Finy P."/>
            <person name="Geml J."/>
            <person name="Haridas S."/>
            <person name="Hughes K."/>
            <person name="Justo A."/>
            <person name="Karasinski D."/>
            <person name="Kautmanova I."/>
            <person name="Kiss B."/>
            <person name="Kocsube S."/>
            <person name="Kotiranta H."/>
            <person name="LaButti K.M."/>
            <person name="Lechner B.E."/>
            <person name="Liimatainen K."/>
            <person name="Lipzen A."/>
            <person name="Lukacs Z."/>
            <person name="Mihaltcheva S."/>
            <person name="Morgado L.N."/>
            <person name="Niskanen T."/>
            <person name="Noordeloos M.E."/>
            <person name="Ohm R.A."/>
            <person name="Ortiz-Santana B."/>
            <person name="Ovrebo C."/>
            <person name="Racz N."/>
            <person name="Riley R."/>
            <person name="Savchenko A."/>
            <person name="Shiryaev A."/>
            <person name="Soop K."/>
            <person name="Spirin V."/>
            <person name="Szebenyi C."/>
            <person name="Tomsovsky M."/>
            <person name="Tulloss R.E."/>
            <person name="Uehling J."/>
            <person name="Grigoriev I.V."/>
            <person name="Vagvolgyi C."/>
            <person name="Papp T."/>
            <person name="Martin F.M."/>
            <person name="Miettinen O."/>
            <person name="Hibbett D.S."/>
            <person name="Nagy L.G."/>
        </authorList>
    </citation>
    <scope>NUCLEOTIDE SEQUENCE [LARGE SCALE GENOMIC DNA]</scope>
    <source>
        <strain evidence="2 3">CBS 962.96</strain>
    </source>
</reference>
<evidence type="ECO:0000313" key="2">
    <source>
        <dbReference type="EMBL" id="THV00038.1"/>
    </source>
</evidence>
<dbReference type="Proteomes" id="UP000297245">
    <property type="component" value="Unassembled WGS sequence"/>
</dbReference>
<organism evidence="2 3">
    <name type="scientific">Dendrothele bispora (strain CBS 962.96)</name>
    <dbReference type="NCBI Taxonomy" id="1314807"/>
    <lineage>
        <taxon>Eukaryota</taxon>
        <taxon>Fungi</taxon>
        <taxon>Dikarya</taxon>
        <taxon>Basidiomycota</taxon>
        <taxon>Agaricomycotina</taxon>
        <taxon>Agaricomycetes</taxon>
        <taxon>Agaricomycetidae</taxon>
        <taxon>Agaricales</taxon>
        <taxon>Agaricales incertae sedis</taxon>
        <taxon>Dendrothele</taxon>
    </lineage>
</organism>
<feature type="non-terminal residue" evidence="2">
    <location>
        <position position="1"/>
    </location>
</feature>
<dbReference type="AlphaFoldDB" id="A0A4S8MC03"/>
<evidence type="ECO:0000259" key="1">
    <source>
        <dbReference type="Pfam" id="PF20209"/>
    </source>
</evidence>
<dbReference type="InterPro" id="IPR046700">
    <property type="entry name" value="DUF6570"/>
</dbReference>
<name>A0A4S8MC03_DENBC</name>